<dbReference type="AlphaFoldDB" id="A0A9D1J2R5"/>
<comment type="caution">
    <text evidence="1">The sequence shown here is derived from an EMBL/GenBank/DDBJ whole genome shotgun (WGS) entry which is preliminary data.</text>
</comment>
<evidence type="ECO:0000313" key="1">
    <source>
        <dbReference type="EMBL" id="HIR58540.1"/>
    </source>
</evidence>
<dbReference type="EMBL" id="DVHC01000009">
    <property type="protein sequence ID" value="HIR58540.1"/>
    <property type="molecule type" value="Genomic_DNA"/>
</dbReference>
<accession>A0A9D1J2R5</accession>
<sequence>MTKKYSQEELDQILLSKKLNEFYLAIIENRQELLSDEEYEEIVRRDKTIYGDNKEEVEDLINKVQTDEHLKNFAPNLMRIMYSLAQVRRLAILTMVDDNVYDIGSAKFEDLKRNKIIHFDNLTTLYDESNARVRYFTPEEEPQLTQRTVLVDVDDESIIQAYENAHIHQEESEDLTSDFFTEVKGKSYTLKRN</sequence>
<organism evidence="1 2">
    <name type="scientific">Candidatus Onthousia excrementipullorum</name>
    <dbReference type="NCBI Taxonomy" id="2840884"/>
    <lineage>
        <taxon>Bacteria</taxon>
        <taxon>Bacillati</taxon>
        <taxon>Bacillota</taxon>
        <taxon>Bacilli</taxon>
        <taxon>Candidatus Onthousia</taxon>
    </lineage>
</organism>
<evidence type="ECO:0000313" key="2">
    <source>
        <dbReference type="Proteomes" id="UP000824232"/>
    </source>
</evidence>
<protein>
    <submittedName>
        <fullName evidence="1">Uncharacterized protein</fullName>
    </submittedName>
</protein>
<gene>
    <name evidence="1" type="ORF">IAB38_00665</name>
</gene>
<proteinExistence type="predicted"/>
<reference evidence="1" key="2">
    <citation type="journal article" date="2021" name="PeerJ">
        <title>Extensive microbial diversity within the chicken gut microbiome revealed by metagenomics and culture.</title>
        <authorList>
            <person name="Gilroy R."/>
            <person name="Ravi A."/>
            <person name="Getino M."/>
            <person name="Pursley I."/>
            <person name="Horton D.L."/>
            <person name="Alikhan N.F."/>
            <person name="Baker D."/>
            <person name="Gharbi K."/>
            <person name="Hall N."/>
            <person name="Watson M."/>
            <person name="Adriaenssens E.M."/>
            <person name="Foster-Nyarko E."/>
            <person name="Jarju S."/>
            <person name="Secka A."/>
            <person name="Antonio M."/>
            <person name="Oren A."/>
            <person name="Chaudhuri R.R."/>
            <person name="La Ragione R."/>
            <person name="Hildebrand F."/>
            <person name="Pallen M.J."/>
        </authorList>
    </citation>
    <scope>NUCLEOTIDE SEQUENCE</scope>
    <source>
        <strain evidence="1">CHK184-20233</strain>
    </source>
</reference>
<reference evidence="1" key="1">
    <citation type="submission" date="2020-10" db="EMBL/GenBank/DDBJ databases">
        <authorList>
            <person name="Gilroy R."/>
        </authorList>
    </citation>
    <scope>NUCLEOTIDE SEQUENCE</scope>
    <source>
        <strain evidence="1">CHK184-20233</strain>
    </source>
</reference>
<dbReference type="Proteomes" id="UP000824232">
    <property type="component" value="Unassembled WGS sequence"/>
</dbReference>
<name>A0A9D1J2R5_9FIRM</name>